<accession>A0A3E1NK08</accession>
<dbReference type="EMBL" id="QTJU01000003">
    <property type="protein sequence ID" value="RFM28211.1"/>
    <property type="molecule type" value="Genomic_DNA"/>
</dbReference>
<keyword evidence="1" id="KW-0812">Transmembrane</keyword>
<feature type="transmembrane region" description="Helical" evidence="1">
    <location>
        <begin position="312"/>
        <end position="332"/>
    </location>
</feature>
<dbReference type="Pfam" id="PF07786">
    <property type="entry name" value="HGSNAT_cat"/>
    <property type="match status" value="1"/>
</dbReference>
<dbReference type="PANTHER" id="PTHR40407">
    <property type="entry name" value="MEMBRANE PROTEIN-LIKE PROTEIN"/>
    <property type="match status" value="1"/>
</dbReference>
<keyword evidence="4" id="KW-1185">Reference proteome</keyword>
<evidence type="ECO:0000259" key="2">
    <source>
        <dbReference type="Pfam" id="PF07786"/>
    </source>
</evidence>
<evidence type="ECO:0000256" key="1">
    <source>
        <dbReference type="SAM" id="Phobius"/>
    </source>
</evidence>
<proteinExistence type="predicted"/>
<keyword evidence="1" id="KW-0472">Membrane</keyword>
<keyword evidence="1" id="KW-1133">Transmembrane helix</keyword>
<feature type="transmembrane region" description="Helical" evidence="1">
    <location>
        <begin position="226"/>
        <end position="244"/>
    </location>
</feature>
<evidence type="ECO:0000313" key="4">
    <source>
        <dbReference type="Proteomes" id="UP000261284"/>
    </source>
</evidence>
<feature type="transmembrane region" description="Helical" evidence="1">
    <location>
        <begin position="123"/>
        <end position="154"/>
    </location>
</feature>
<feature type="transmembrane region" description="Helical" evidence="1">
    <location>
        <begin position="352"/>
        <end position="372"/>
    </location>
</feature>
<dbReference type="RefSeq" id="WP_116847457.1">
    <property type="nucleotide sequence ID" value="NZ_QTJU01000003.1"/>
</dbReference>
<feature type="transmembrane region" description="Helical" evidence="1">
    <location>
        <begin position="58"/>
        <end position="78"/>
    </location>
</feature>
<dbReference type="OrthoDB" id="508112at2"/>
<gene>
    <name evidence="3" type="ORF">DXN05_11870</name>
</gene>
<sequence length="393" mass="44721">MQPAARERIYSIDLLRGLIMVIMALDHVRDFFHHVGGMASDPTNLATTTPILFFTRFITHYCAPTFLFLSGVSAFLSGQRKTKKEQSGFLLKRGIWLLFVEIFLITFAIAFNPDWSFVLLQVIWAIGWSMIVLAVLIWLPLPVIGIIGLLLVLCHDTLDGVQLQQGSVQDALLKITLTASGFGINWHNHFILVAYAILPWTGIMLIGYTIGSLYKPSFNAAQRKKILLGIGIAALMLFVVLRSINQYGDPSHWSVQKNGLFTFLSFINVSKYPPSLLYACITLGPSIIFLALTEKATGKLVNILSVYGRVPFFYYVCHFYLIRLFCIISFYLQGFGSADIHSQPFTFLPPAGGYNLFVVYLIWLFLVAVLYLPCRWFDRYKQNHREKWWLSYL</sequence>
<feature type="transmembrane region" description="Helical" evidence="1">
    <location>
        <begin position="275"/>
        <end position="292"/>
    </location>
</feature>
<comment type="caution">
    <text evidence="3">The sequence shown here is derived from an EMBL/GenBank/DDBJ whole genome shotgun (WGS) entry which is preliminary data.</text>
</comment>
<name>A0A3E1NK08_9BACT</name>
<organism evidence="3 4">
    <name type="scientific">Deminuibacter soli</name>
    <dbReference type="NCBI Taxonomy" id="2291815"/>
    <lineage>
        <taxon>Bacteria</taxon>
        <taxon>Pseudomonadati</taxon>
        <taxon>Bacteroidota</taxon>
        <taxon>Chitinophagia</taxon>
        <taxon>Chitinophagales</taxon>
        <taxon>Chitinophagaceae</taxon>
        <taxon>Deminuibacter</taxon>
    </lineage>
</organism>
<reference evidence="3 4" key="1">
    <citation type="submission" date="2018-08" db="EMBL/GenBank/DDBJ databases">
        <title>Chitinophagaceae sp. K23C18032701, a novel bacterium isolated from forest soil.</title>
        <authorList>
            <person name="Wang C."/>
        </authorList>
    </citation>
    <scope>NUCLEOTIDE SEQUENCE [LARGE SCALE GENOMIC DNA]</scope>
    <source>
        <strain evidence="3 4">K23C18032701</strain>
    </source>
</reference>
<feature type="transmembrane region" description="Helical" evidence="1">
    <location>
        <begin position="90"/>
        <end position="111"/>
    </location>
</feature>
<evidence type="ECO:0000313" key="3">
    <source>
        <dbReference type="EMBL" id="RFM28211.1"/>
    </source>
</evidence>
<feature type="domain" description="Heparan-alpha-glucosaminide N-acetyltransferase catalytic" evidence="2">
    <location>
        <begin position="8"/>
        <end position="221"/>
    </location>
</feature>
<dbReference type="PANTHER" id="PTHR40407:SF1">
    <property type="entry name" value="HEPARAN-ALPHA-GLUCOSAMINIDE N-ACETYLTRANSFERASE CATALYTIC DOMAIN-CONTAINING PROTEIN"/>
    <property type="match status" value="1"/>
</dbReference>
<dbReference type="AlphaFoldDB" id="A0A3E1NK08"/>
<dbReference type="Proteomes" id="UP000261284">
    <property type="component" value="Unassembled WGS sequence"/>
</dbReference>
<dbReference type="InterPro" id="IPR012429">
    <property type="entry name" value="HGSNAT_cat"/>
</dbReference>
<protein>
    <submittedName>
        <fullName evidence="3">DUF1624 domain-containing protein</fullName>
    </submittedName>
</protein>
<feature type="transmembrane region" description="Helical" evidence="1">
    <location>
        <begin position="190"/>
        <end position="214"/>
    </location>
</feature>